<name>A0A9N9P220_9GLOM</name>
<evidence type="ECO:0000313" key="2">
    <source>
        <dbReference type="Proteomes" id="UP000789342"/>
    </source>
</evidence>
<dbReference type="AlphaFoldDB" id="A0A9N9P220"/>
<protein>
    <submittedName>
        <fullName evidence="1">9402_t:CDS:1</fullName>
    </submittedName>
</protein>
<dbReference type="EMBL" id="CAJVPV010055805">
    <property type="protein sequence ID" value="CAG8784962.1"/>
    <property type="molecule type" value="Genomic_DNA"/>
</dbReference>
<sequence>LSDVRKSQSIKELANSKFVIHLCLCKKGDGFFLYSFEVADLILKELVTIYPCYKALSHFVAYICACYEELVEFLDEVKSEEMKSKLNSISIFHIWYHQQITTYVTGNIRLGGKTFWRHIFNRILTIQNEFLSSIESISDSEFAKRLKTKIRGTIEELEKQLKMFHCLREGDVSIIFAINEAQLLMVPNKGLGNNSLYHYFCVASSTIPGYDPDVK</sequence>
<feature type="non-terminal residue" evidence="1">
    <location>
        <position position="1"/>
    </location>
</feature>
<dbReference type="Proteomes" id="UP000789342">
    <property type="component" value="Unassembled WGS sequence"/>
</dbReference>
<accession>A0A9N9P220</accession>
<keyword evidence="2" id="KW-1185">Reference proteome</keyword>
<proteinExistence type="predicted"/>
<organism evidence="1 2">
    <name type="scientific">Acaulospora morrowiae</name>
    <dbReference type="NCBI Taxonomy" id="94023"/>
    <lineage>
        <taxon>Eukaryota</taxon>
        <taxon>Fungi</taxon>
        <taxon>Fungi incertae sedis</taxon>
        <taxon>Mucoromycota</taxon>
        <taxon>Glomeromycotina</taxon>
        <taxon>Glomeromycetes</taxon>
        <taxon>Diversisporales</taxon>
        <taxon>Acaulosporaceae</taxon>
        <taxon>Acaulospora</taxon>
    </lineage>
</organism>
<comment type="caution">
    <text evidence="1">The sequence shown here is derived from an EMBL/GenBank/DDBJ whole genome shotgun (WGS) entry which is preliminary data.</text>
</comment>
<reference evidence="1" key="1">
    <citation type="submission" date="2021-06" db="EMBL/GenBank/DDBJ databases">
        <authorList>
            <person name="Kallberg Y."/>
            <person name="Tangrot J."/>
            <person name="Rosling A."/>
        </authorList>
    </citation>
    <scope>NUCLEOTIDE SEQUENCE</scope>
    <source>
        <strain evidence="1">CL551</strain>
    </source>
</reference>
<feature type="non-terminal residue" evidence="1">
    <location>
        <position position="215"/>
    </location>
</feature>
<evidence type="ECO:0000313" key="1">
    <source>
        <dbReference type="EMBL" id="CAG8784962.1"/>
    </source>
</evidence>
<gene>
    <name evidence="1" type="ORF">AMORRO_LOCUS17634</name>
</gene>